<keyword evidence="1" id="KW-0812">Transmembrane</keyword>
<reference evidence="2 3" key="1">
    <citation type="submission" date="2018-08" db="EMBL/GenBank/DDBJ databases">
        <title>Genome sequencing of rice bacterial endophytes.</title>
        <authorList>
            <person name="Venturi V."/>
        </authorList>
    </citation>
    <scope>NUCLEOTIDE SEQUENCE [LARGE SCALE GENOMIC DNA]</scope>
    <source>
        <strain evidence="2 3">E1205</strain>
    </source>
</reference>
<keyword evidence="1" id="KW-0472">Membrane</keyword>
<dbReference type="Proteomes" id="UP000265836">
    <property type="component" value="Unassembled WGS sequence"/>
</dbReference>
<sequence>MRAERDDAPFLQRGRKKRNEIAKWLFAGLVGSGITLAVLYGAGLKIPVKAGFEPSQIEPQQANEWSSAVTEPSSPTAEEMFWEEIAKREQEERERNQPKQTVFNDQNYIPRGATNTYTPATIPQVSYNQGFSTQARQVTKQTHSSSWYWENGYNKRRIGGRFEWVEVDGSIEWGSVCRNYRSGSLEYRDCRKGAKVAFKNMCGSYRPACAAENGFRP</sequence>
<dbReference type="RefSeq" id="WP_137010840.1">
    <property type="nucleotide sequence ID" value="NZ_QXDA01000010.1"/>
</dbReference>
<name>A0A397M0Y9_ECTOL</name>
<comment type="caution">
    <text evidence="2">The sequence shown here is derived from an EMBL/GenBank/DDBJ whole genome shotgun (WGS) entry which is preliminary data.</text>
</comment>
<dbReference type="AlphaFoldDB" id="A0A397M0Y9"/>
<evidence type="ECO:0000313" key="3">
    <source>
        <dbReference type="Proteomes" id="UP000265836"/>
    </source>
</evidence>
<dbReference type="EMBL" id="QXDA01000010">
    <property type="protein sequence ID" value="RIA18852.1"/>
    <property type="molecule type" value="Genomic_DNA"/>
</dbReference>
<evidence type="ECO:0000313" key="2">
    <source>
        <dbReference type="EMBL" id="RIA18852.1"/>
    </source>
</evidence>
<evidence type="ECO:0000256" key="1">
    <source>
        <dbReference type="SAM" id="Phobius"/>
    </source>
</evidence>
<protein>
    <submittedName>
        <fullName evidence="2">Uncharacterized protein</fullName>
    </submittedName>
</protein>
<proteinExistence type="predicted"/>
<accession>A0A397M0Y9</accession>
<gene>
    <name evidence="2" type="ORF">DFO61_5014</name>
</gene>
<organism evidence="2 3">
    <name type="scientific">Ectopseudomonas oleovorans</name>
    <name type="common">Pseudomonas oleovorans</name>
    <dbReference type="NCBI Taxonomy" id="301"/>
    <lineage>
        <taxon>Bacteria</taxon>
        <taxon>Pseudomonadati</taxon>
        <taxon>Pseudomonadota</taxon>
        <taxon>Gammaproteobacteria</taxon>
        <taxon>Pseudomonadales</taxon>
        <taxon>Pseudomonadaceae</taxon>
        <taxon>Ectopseudomonas</taxon>
    </lineage>
</organism>
<keyword evidence="1" id="KW-1133">Transmembrane helix</keyword>
<feature type="transmembrane region" description="Helical" evidence="1">
    <location>
        <begin position="21"/>
        <end position="42"/>
    </location>
</feature>